<dbReference type="Gene3D" id="3.40.630.30">
    <property type="match status" value="1"/>
</dbReference>
<reference evidence="2 3" key="1">
    <citation type="submission" date="2024-05" db="EMBL/GenBank/DDBJ databases">
        <title>Neorhizobium sp. Rsf11, a plant growth promoting and heavy metal resistant PAH-degrader.</title>
        <authorList>
            <person name="Golubev S.N."/>
            <person name="Muratova A.Y."/>
            <person name="Markelova M.I."/>
        </authorList>
    </citation>
    <scope>NUCLEOTIDE SEQUENCE [LARGE SCALE GENOMIC DNA]</scope>
    <source>
        <strain evidence="2 3">Rsf11</strain>
    </source>
</reference>
<dbReference type="InterPro" id="IPR000182">
    <property type="entry name" value="GNAT_dom"/>
</dbReference>
<protein>
    <submittedName>
        <fullName evidence="2">GNAT family N-acetyltransferase</fullName>
    </submittedName>
</protein>
<keyword evidence="3" id="KW-1185">Reference proteome</keyword>
<comment type="caution">
    <text evidence="2">The sequence shown here is derived from an EMBL/GenBank/DDBJ whole genome shotgun (WGS) entry which is preliminary data.</text>
</comment>
<name>A0ABV0M1W5_9HYPH</name>
<dbReference type="PANTHER" id="PTHR43792">
    <property type="entry name" value="GNAT FAMILY, PUTATIVE (AFU_ORTHOLOGUE AFUA_3G00765)-RELATED-RELATED"/>
    <property type="match status" value="1"/>
</dbReference>
<dbReference type="RefSeq" id="WP_348863120.1">
    <property type="nucleotide sequence ID" value="NZ_JBEAAL010000007.1"/>
</dbReference>
<proteinExistence type="predicted"/>
<accession>A0ABV0M1W5</accession>
<evidence type="ECO:0000313" key="2">
    <source>
        <dbReference type="EMBL" id="MEQ1405849.1"/>
    </source>
</evidence>
<dbReference type="InterPro" id="IPR016181">
    <property type="entry name" value="Acyl_CoA_acyltransferase"/>
</dbReference>
<dbReference type="EMBL" id="JBEAAL010000007">
    <property type="protein sequence ID" value="MEQ1405849.1"/>
    <property type="molecule type" value="Genomic_DNA"/>
</dbReference>
<dbReference type="Pfam" id="PF13302">
    <property type="entry name" value="Acetyltransf_3"/>
    <property type="match status" value="1"/>
</dbReference>
<feature type="domain" description="N-acetyltransferase" evidence="1">
    <location>
        <begin position="13"/>
        <end position="184"/>
    </location>
</feature>
<dbReference type="InterPro" id="IPR051531">
    <property type="entry name" value="N-acetyltransferase"/>
</dbReference>
<organism evidence="2 3">
    <name type="scientific">Neorhizobium phenanthreniclasticum</name>
    <dbReference type="NCBI Taxonomy" id="3157917"/>
    <lineage>
        <taxon>Bacteria</taxon>
        <taxon>Pseudomonadati</taxon>
        <taxon>Pseudomonadota</taxon>
        <taxon>Alphaproteobacteria</taxon>
        <taxon>Hyphomicrobiales</taxon>
        <taxon>Rhizobiaceae</taxon>
        <taxon>Rhizobium/Agrobacterium group</taxon>
        <taxon>Neorhizobium</taxon>
    </lineage>
</organism>
<dbReference type="SUPFAM" id="SSF55729">
    <property type="entry name" value="Acyl-CoA N-acyltransferases (Nat)"/>
    <property type="match status" value="1"/>
</dbReference>
<evidence type="ECO:0000259" key="1">
    <source>
        <dbReference type="PROSITE" id="PS51186"/>
    </source>
</evidence>
<gene>
    <name evidence="2" type="ORF">ABK249_12975</name>
</gene>
<dbReference type="Proteomes" id="UP001496627">
    <property type="component" value="Unassembled WGS sequence"/>
</dbReference>
<dbReference type="PANTHER" id="PTHR43792:SF1">
    <property type="entry name" value="N-ACETYLTRANSFERASE DOMAIN-CONTAINING PROTEIN"/>
    <property type="match status" value="1"/>
</dbReference>
<sequence length="197" mass="22856">MKEPKIILETERLRLRSWLDSDRDLFREINADPKVMEFFPFQRSHEEADAFLTRLNDTITETGLGFYALELKETREPMGFCGLSLANMPEIFPAETVEIGWRLATRFWGHGYVTEAARALLDFAFDKKHLDAIVSFAVTDNHRSTAVMKRLGLHRVASLDFDHPRVPDTHPHLKPHVVYAVTRDEWLLQRQKAGQPR</sequence>
<dbReference type="PROSITE" id="PS51186">
    <property type="entry name" value="GNAT"/>
    <property type="match status" value="1"/>
</dbReference>
<evidence type="ECO:0000313" key="3">
    <source>
        <dbReference type="Proteomes" id="UP001496627"/>
    </source>
</evidence>